<feature type="chain" id="PRO_5002490674" description="DUF4136 domain-containing protein" evidence="1">
    <location>
        <begin position="27"/>
        <end position="211"/>
    </location>
</feature>
<proteinExistence type="predicted"/>
<evidence type="ECO:0000313" key="3">
    <source>
        <dbReference type="EMBL" id="KKB61617.1"/>
    </source>
</evidence>
<dbReference type="PROSITE" id="PS51257">
    <property type="entry name" value="PROKAR_LIPOPROTEIN"/>
    <property type="match status" value="1"/>
</dbReference>
<sequence>MWRRVATAGLATAVALLGGCASYVTSNVTAFQDWHGSDAQRTYTFQGDAAREDDLELRSYEKLVDETLSTYGFSQVPKDKAHYAVTLAFGQRETTGYAPQAIYPGGPFGYDPIWRGRRGWGPGPYWGAPPTIVNLPYAAGLSQLTIRINSLPDGKEVYKVTAQHVGDPTPLPIVMPYLVRSALFDFPMPNGTVRTVKLPADRRNPATNAGL</sequence>
<name>A0A0F5JWJ4_9BURK</name>
<evidence type="ECO:0000256" key="1">
    <source>
        <dbReference type="SAM" id="SignalP"/>
    </source>
</evidence>
<evidence type="ECO:0000259" key="2">
    <source>
        <dbReference type="Pfam" id="PF13590"/>
    </source>
</evidence>
<dbReference type="AlphaFoldDB" id="A0A0F5JWJ4"/>
<dbReference type="EMBL" id="LAQU01000037">
    <property type="protein sequence ID" value="KKB61617.1"/>
    <property type="molecule type" value="Genomic_DNA"/>
</dbReference>
<organism evidence="3 4">
    <name type="scientific">Robbsia andropogonis</name>
    <dbReference type="NCBI Taxonomy" id="28092"/>
    <lineage>
        <taxon>Bacteria</taxon>
        <taxon>Pseudomonadati</taxon>
        <taxon>Pseudomonadota</taxon>
        <taxon>Betaproteobacteria</taxon>
        <taxon>Burkholderiales</taxon>
        <taxon>Burkholderiaceae</taxon>
        <taxon>Robbsia</taxon>
    </lineage>
</organism>
<dbReference type="Pfam" id="PF13590">
    <property type="entry name" value="DUF4136"/>
    <property type="match status" value="1"/>
</dbReference>
<accession>A0A0F5JWJ4</accession>
<evidence type="ECO:0000313" key="4">
    <source>
        <dbReference type="Proteomes" id="UP000033618"/>
    </source>
</evidence>
<gene>
    <name evidence="3" type="ORF">WM40_22280</name>
</gene>
<feature type="signal peptide" evidence="1">
    <location>
        <begin position="1"/>
        <end position="26"/>
    </location>
</feature>
<dbReference type="InterPro" id="IPR025411">
    <property type="entry name" value="DUF4136"/>
</dbReference>
<dbReference type="PATRIC" id="fig|28092.6.peg.5236"/>
<dbReference type="Proteomes" id="UP000033618">
    <property type="component" value="Unassembled WGS sequence"/>
</dbReference>
<feature type="domain" description="DUF4136" evidence="2">
    <location>
        <begin position="28"/>
        <end position="187"/>
    </location>
</feature>
<comment type="caution">
    <text evidence="3">The sequence shown here is derived from an EMBL/GenBank/DDBJ whole genome shotgun (WGS) entry which is preliminary data.</text>
</comment>
<keyword evidence="1" id="KW-0732">Signal</keyword>
<keyword evidence="4" id="KW-1185">Reference proteome</keyword>
<reference evidence="3 4" key="1">
    <citation type="submission" date="2015-03" db="EMBL/GenBank/DDBJ databases">
        <title>Draft Genome Sequence of Burkholderia andropogonis type strain ICMP2807, isolated from Sorghum bicolor.</title>
        <authorList>
            <person name="Lopes-Santos L."/>
            <person name="Castro D.B."/>
            <person name="Ottoboni L.M."/>
            <person name="Park D."/>
            <person name="Weirc B.S."/>
            <person name="Destefano S.A."/>
        </authorList>
    </citation>
    <scope>NUCLEOTIDE SEQUENCE [LARGE SCALE GENOMIC DNA]</scope>
    <source>
        <strain evidence="3 4">ICMP2807</strain>
    </source>
</reference>
<protein>
    <recommendedName>
        <fullName evidence="2">DUF4136 domain-containing protein</fullName>
    </recommendedName>
</protein>